<sequence length="217" mass="23664">MCSKFVCAVLIASFACSAAALPSLQQLDNSEKDVIGLINRIDSADSFPLFGGLRVERSETGRSFGASAKGVESVDERVERYLATHELNFGLPGDEDEEAENEYAGRAMEESRSKKMKKMLLPLLLILKLKKAVLCKIAFSIVKFISLKSLAISILALILAGATFFKDLLGKKKEHITTAYITGSPLNAEIVHSDWNRNGQAAASDLAYNQYGLAQPF</sequence>
<accession>A0A034W4F2</accession>
<organism evidence="3">
    <name type="scientific">Bactrocera dorsalis</name>
    <name type="common">Oriental fruit fly</name>
    <name type="synonym">Dacus dorsalis</name>
    <dbReference type="NCBI Taxonomy" id="27457"/>
    <lineage>
        <taxon>Eukaryota</taxon>
        <taxon>Metazoa</taxon>
        <taxon>Ecdysozoa</taxon>
        <taxon>Arthropoda</taxon>
        <taxon>Hexapoda</taxon>
        <taxon>Insecta</taxon>
        <taxon>Pterygota</taxon>
        <taxon>Neoptera</taxon>
        <taxon>Endopterygota</taxon>
        <taxon>Diptera</taxon>
        <taxon>Brachycera</taxon>
        <taxon>Muscomorpha</taxon>
        <taxon>Tephritoidea</taxon>
        <taxon>Tephritidae</taxon>
        <taxon>Bactrocera</taxon>
        <taxon>Bactrocera</taxon>
    </lineage>
</organism>
<feature type="transmembrane region" description="Helical" evidence="1">
    <location>
        <begin position="144"/>
        <end position="165"/>
    </location>
</feature>
<dbReference type="RefSeq" id="XP_011197371.2">
    <property type="nucleotide sequence ID" value="XM_011199069.3"/>
</dbReference>
<evidence type="ECO:0000256" key="2">
    <source>
        <dbReference type="SAM" id="SignalP"/>
    </source>
</evidence>
<evidence type="ECO:0000313" key="3">
    <source>
        <dbReference type="EMBL" id="JAC49589.1"/>
    </source>
</evidence>
<keyword evidence="2" id="KW-0732">Signal</keyword>
<dbReference type="GeneID" id="105221923"/>
<dbReference type="PANTHER" id="PTHR21879:SF5">
    <property type="entry name" value="OSIRIS 15"/>
    <property type="match status" value="1"/>
</dbReference>
<proteinExistence type="predicted"/>
<keyword evidence="1" id="KW-1133">Transmembrane helix</keyword>
<keyword evidence="1" id="KW-0812">Transmembrane</keyword>
<dbReference type="PANTHER" id="PTHR21879">
    <property type="entry name" value="FI03362P-RELATED-RELATED"/>
    <property type="match status" value="1"/>
</dbReference>
<feature type="chain" id="PRO_5044537509" evidence="2">
    <location>
        <begin position="21"/>
        <end position="217"/>
    </location>
</feature>
<reference evidence="3" key="1">
    <citation type="journal article" date="2014" name="BMC Genomics">
        <title>Characterizing the developmental transcriptome of the oriental fruit fly, Bactrocera dorsalis (Diptera: Tephritidae) through comparative genomic analysis with Drosophila melanogaster utilizing modENCODE datasets.</title>
        <authorList>
            <person name="Geib S.M."/>
            <person name="Calla B."/>
            <person name="Hall B."/>
            <person name="Hou S."/>
            <person name="Manoukis N.C."/>
        </authorList>
    </citation>
    <scope>NUCLEOTIDE SEQUENCE</scope>
    <source>
        <strain evidence="3">Punador</strain>
    </source>
</reference>
<dbReference type="KEGG" id="bdr:105221923"/>
<dbReference type="AlphaFoldDB" id="A0A034W4F2"/>
<dbReference type="InterPro" id="IPR012464">
    <property type="entry name" value="DUF1676"/>
</dbReference>
<feature type="signal peptide" evidence="2">
    <location>
        <begin position="1"/>
        <end position="20"/>
    </location>
</feature>
<dbReference type="PROSITE" id="PS51257">
    <property type="entry name" value="PROKAR_LIPOPROTEIN"/>
    <property type="match status" value="1"/>
</dbReference>
<dbReference type="OrthoDB" id="7739044at2759"/>
<dbReference type="Pfam" id="PF07898">
    <property type="entry name" value="DUF1676"/>
    <property type="match status" value="1"/>
</dbReference>
<dbReference type="GO" id="GO:0016020">
    <property type="term" value="C:membrane"/>
    <property type="evidence" value="ECO:0007669"/>
    <property type="project" value="TreeGrafter"/>
</dbReference>
<name>A0A034W4F2_BACDO</name>
<dbReference type="EMBL" id="GAKP01009363">
    <property type="protein sequence ID" value="JAC49589.1"/>
    <property type="molecule type" value="Transcribed_RNA"/>
</dbReference>
<keyword evidence="1" id="KW-0472">Membrane</keyword>
<evidence type="ECO:0000256" key="1">
    <source>
        <dbReference type="SAM" id="Phobius"/>
    </source>
</evidence>
<protein>
    <submittedName>
        <fullName evidence="3">Uncharacterized protein</fullName>
    </submittedName>
</protein>